<feature type="domain" description="Outer membrane protein beta-barrel" evidence="3">
    <location>
        <begin position="8"/>
        <end position="188"/>
    </location>
</feature>
<dbReference type="InterPro" id="IPR011250">
    <property type="entry name" value="OMP/PagP_B-barrel"/>
</dbReference>
<dbReference type="EMBL" id="JBEWTB010000002">
    <property type="protein sequence ID" value="MET4756131.1"/>
    <property type="molecule type" value="Genomic_DNA"/>
</dbReference>
<sequence>MKKLTTAAMIAALGVSANVMAADWFVGGSVGAGFNDQSVSGTNIKKADGPVRYGVQVGAYLNDNMRVYGSYNTGKDDAKSGGVKTEMTQEQFLLSADYLFGTGDLKPFAGLTIGHDNTEFKVSGANGFKKDQGKVAMGGQVGAVYAMGNFDLEAGYRHLWHDTKIKANGSTLKNSSDGNLYASVSYRF</sequence>
<dbReference type="Pfam" id="PF13505">
    <property type="entry name" value="OMP_b-brl"/>
    <property type="match status" value="1"/>
</dbReference>
<evidence type="ECO:0000256" key="2">
    <source>
        <dbReference type="SAM" id="SignalP"/>
    </source>
</evidence>
<comment type="caution">
    <text evidence="4">The sequence shown here is derived from an EMBL/GenBank/DDBJ whole genome shotgun (WGS) entry which is preliminary data.</text>
</comment>
<name>A0ABV2SEF6_9GAMM</name>
<gene>
    <name evidence="4" type="ORF">V5J35_001323</name>
</gene>
<keyword evidence="5" id="KW-1185">Reference proteome</keyword>
<dbReference type="SUPFAM" id="SSF56925">
    <property type="entry name" value="OMPA-like"/>
    <property type="match status" value="1"/>
</dbReference>
<feature type="chain" id="PRO_5047261914" description="Outer membrane protein beta-barrel domain-containing protein" evidence="2">
    <location>
        <begin position="22"/>
        <end position="188"/>
    </location>
</feature>
<dbReference type="InterPro" id="IPR027385">
    <property type="entry name" value="Beta-barrel_OMP"/>
</dbReference>
<evidence type="ECO:0000256" key="1">
    <source>
        <dbReference type="ARBA" id="ARBA00022729"/>
    </source>
</evidence>
<dbReference type="RefSeq" id="WP_354010490.1">
    <property type="nucleotide sequence ID" value="NZ_JBEWTA010000001.1"/>
</dbReference>
<proteinExistence type="predicted"/>
<dbReference type="Proteomes" id="UP001549366">
    <property type="component" value="Unassembled WGS sequence"/>
</dbReference>
<dbReference type="Gene3D" id="2.40.160.20">
    <property type="match status" value="1"/>
</dbReference>
<reference evidence="4 5" key="1">
    <citation type="submission" date="2024-06" db="EMBL/GenBank/DDBJ databases">
        <title>Genomic Encyclopedia of Type Strains, Phase V (KMG-V): Genome sequencing to study the core and pangenomes of soil and plant-associated prokaryotes.</title>
        <authorList>
            <person name="Whitman W."/>
        </authorList>
    </citation>
    <scope>NUCLEOTIDE SEQUENCE [LARGE SCALE GENOMIC DNA]</scope>
    <source>
        <strain evidence="4 5">NE40</strain>
    </source>
</reference>
<evidence type="ECO:0000259" key="3">
    <source>
        <dbReference type="Pfam" id="PF13505"/>
    </source>
</evidence>
<accession>A0ABV2SEF6</accession>
<evidence type="ECO:0000313" key="4">
    <source>
        <dbReference type="EMBL" id="MET4756131.1"/>
    </source>
</evidence>
<organism evidence="4 5">
    <name type="scientific">Endozoicomonas lisbonensis</name>
    <dbReference type="NCBI Taxonomy" id="3120522"/>
    <lineage>
        <taxon>Bacteria</taxon>
        <taxon>Pseudomonadati</taxon>
        <taxon>Pseudomonadota</taxon>
        <taxon>Gammaproteobacteria</taxon>
        <taxon>Oceanospirillales</taxon>
        <taxon>Endozoicomonadaceae</taxon>
        <taxon>Endozoicomonas</taxon>
    </lineage>
</organism>
<evidence type="ECO:0000313" key="5">
    <source>
        <dbReference type="Proteomes" id="UP001549366"/>
    </source>
</evidence>
<keyword evidence="1 2" id="KW-0732">Signal</keyword>
<feature type="signal peptide" evidence="2">
    <location>
        <begin position="1"/>
        <end position="21"/>
    </location>
</feature>
<protein>
    <recommendedName>
        <fullName evidence="3">Outer membrane protein beta-barrel domain-containing protein</fullName>
    </recommendedName>
</protein>